<dbReference type="EMBL" id="CAXAMM010040311">
    <property type="protein sequence ID" value="CAK9092404.1"/>
    <property type="molecule type" value="Genomic_DNA"/>
</dbReference>
<comment type="caution">
    <text evidence="2">The sequence shown here is derived from an EMBL/GenBank/DDBJ whole genome shotgun (WGS) entry which is preliminary data.</text>
</comment>
<accession>A0ABP0QWR9</accession>
<name>A0ABP0QWR9_9DINO</name>
<reference evidence="2 3" key="1">
    <citation type="submission" date="2024-02" db="EMBL/GenBank/DDBJ databases">
        <authorList>
            <person name="Chen Y."/>
            <person name="Shah S."/>
            <person name="Dougan E. K."/>
            <person name="Thang M."/>
            <person name="Chan C."/>
        </authorList>
    </citation>
    <scope>NUCLEOTIDE SEQUENCE [LARGE SCALE GENOMIC DNA]</scope>
</reference>
<evidence type="ECO:0000313" key="3">
    <source>
        <dbReference type="Proteomes" id="UP001642464"/>
    </source>
</evidence>
<organism evidence="2 3">
    <name type="scientific">Durusdinium trenchii</name>
    <dbReference type="NCBI Taxonomy" id="1381693"/>
    <lineage>
        <taxon>Eukaryota</taxon>
        <taxon>Sar</taxon>
        <taxon>Alveolata</taxon>
        <taxon>Dinophyceae</taxon>
        <taxon>Suessiales</taxon>
        <taxon>Symbiodiniaceae</taxon>
        <taxon>Durusdinium</taxon>
    </lineage>
</organism>
<keyword evidence="3" id="KW-1185">Reference proteome</keyword>
<dbReference type="Proteomes" id="UP001642464">
    <property type="component" value="Unassembled WGS sequence"/>
</dbReference>
<protein>
    <submittedName>
        <fullName evidence="2">U-box domain-containing protein 12</fullName>
    </submittedName>
</protein>
<evidence type="ECO:0000313" key="1">
    <source>
        <dbReference type="EMBL" id="CAK9092404.1"/>
    </source>
</evidence>
<proteinExistence type="predicted"/>
<dbReference type="EMBL" id="CAXAMM010040314">
    <property type="protein sequence ID" value="CAK9092419.1"/>
    <property type="molecule type" value="Genomic_DNA"/>
</dbReference>
<sequence length="330" mass="36778">MCFTCSSSGVEQHFSKVERCHLERGNGSSDAFRRATIALADTASSQAASDALVRDARKIYAAGRVGTYCRETKKPRRTKGTVRRTGKLAGLTVGAESEASWLRKRRSDLDAVVEETPPAKRLIDNEPESGLTPSLKKEQRRLQGVVEKRRLEAQMDGCLLDSEKASEKAIEAHKKHFAKEDAKRIREDDCGAALWQMTAVKRERRFFELLILAARQEQRPSTAAVPEKKAQCVHALTYRRATAEALKLHISDKFQAKNPSVFHFLQQAVFPAEAKSSWILQESRASARVALCTKDELKAYKGRGKLAYTADQFLRAASLKALDTQLSGRS</sequence>
<evidence type="ECO:0000313" key="2">
    <source>
        <dbReference type="EMBL" id="CAK9092419.1"/>
    </source>
</evidence>
<gene>
    <name evidence="1" type="ORF">SCF082_LOCUS43482</name>
    <name evidence="2" type="ORF">SCF082_LOCUS43491</name>
</gene>